<organism evidence="4 5">
    <name type="scientific">Acromyrmex charruanus</name>
    <dbReference type="NCBI Taxonomy" id="2715315"/>
    <lineage>
        <taxon>Eukaryota</taxon>
        <taxon>Metazoa</taxon>
        <taxon>Ecdysozoa</taxon>
        <taxon>Arthropoda</taxon>
        <taxon>Hexapoda</taxon>
        <taxon>Insecta</taxon>
        <taxon>Pterygota</taxon>
        <taxon>Neoptera</taxon>
        <taxon>Endopterygota</taxon>
        <taxon>Hymenoptera</taxon>
        <taxon>Apocrita</taxon>
        <taxon>Aculeata</taxon>
        <taxon>Formicoidea</taxon>
        <taxon>Formicidae</taxon>
        <taxon>Myrmicinae</taxon>
        <taxon>Acromyrmex</taxon>
    </lineage>
</organism>
<keyword evidence="1" id="KW-1015">Disulfide bond</keyword>
<dbReference type="SMART" id="SM00741">
    <property type="entry name" value="SapB"/>
    <property type="match status" value="1"/>
</dbReference>
<keyword evidence="2" id="KW-0325">Glycoprotein</keyword>
<dbReference type="InterPro" id="IPR008139">
    <property type="entry name" value="SaposinB_dom"/>
</dbReference>
<evidence type="ECO:0000256" key="1">
    <source>
        <dbReference type="ARBA" id="ARBA00023157"/>
    </source>
</evidence>
<proteinExistence type="predicted"/>
<dbReference type="SUPFAM" id="SSF47862">
    <property type="entry name" value="Saposin"/>
    <property type="match status" value="1"/>
</dbReference>
<name>A0A836K2Z4_9HYME</name>
<keyword evidence="5" id="KW-1185">Reference proteome</keyword>
<dbReference type="PROSITE" id="PS50015">
    <property type="entry name" value="SAP_B"/>
    <property type="match status" value="1"/>
</dbReference>
<dbReference type="Proteomes" id="UP000669903">
    <property type="component" value="Unassembled WGS sequence"/>
</dbReference>
<accession>A0A836K2Z4</accession>
<evidence type="ECO:0000313" key="5">
    <source>
        <dbReference type="Proteomes" id="UP000669903"/>
    </source>
</evidence>
<dbReference type="EMBL" id="JAANIC010003352">
    <property type="protein sequence ID" value="KAG5340759.1"/>
    <property type="molecule type" value="Genomic_DNA"/>
</dbReference>
<protein>
    <submittedName>
        <fullName evidence="4">SAP protein</fullName>
    </submittedName>
</protein>
<sequence length="107" mass="11946">FFKIISVISEVPGQPLQPADIEPDDVCIICKIVLQIMDKTININDDTREIIAKVAHSACNYFPQIVATECNYFENKYGDSIINLLSKGVNSKQICTRLGLCKQSILI</sequence>
<dbReference type="AlphaFoldDB" id="A0A836K2Z4"/>
<dbReference type="PANTHER" id="PTHR11480">
    <property type="entry name" value="SAPOSIN-RELATED"/>
    <property type="match status" value="1"/>
</dbReference>
<dbReference type="PANTHER" id="PTHR11480:SF3">
    <property type="entry name" value="BCDNA.GH08312"/>
    <property type="match status" value="1"/>
</dbReference>
<evidence type="ECO:0000259" key="3">
    <source>
        <dbReference type="PROSITE" id="PS50015"/>
    </source>
</evidence>
<dbReference type="InterPro" id="IPR008138">
    <property type="entry name" value="SapB_2"/>
</dbReference>
<feature type="non-terminal residue" evidence="4">
    <location>
        <position position="107"/>
    </location>
</feature>
<gene>
    <name evidence="4" type="primary">Psap_1</name>
    <name evidence="4" type="ORF">G6Z76_0013987</name>
</gene>
<feature type="non-terminal residue" evidence="4">
    <location>
        <position position="1"/>
    </location>
</feature>
<dbReference type="Pfam" id="PF03489">
    <property type="entry name" value="SapB_2"/>
    <property type="match status" value="1"/>
</dbReference>
<dbReference type="Gene3D" id="1.10.225.10">
    <property type="entry name" value="Saposin-like"/>
    <property type="match status" value="1"/>
</dbReference>
<reference evidence="4" key="1">
    <citation type="submission" date="2020-03" db="EMBL/GenBank/DDBJ databases">
        <title>Relaxed selection underlies rapid genomic changes in the transitions from sociality to social parasitism in ants.</title>
        <authorList>
            <person name="Bi X."/>
        </authorList>
    </citation>
    <scope>NUCLEOTIDE SEQUENCE</scope>
    <source>
        <strain evidence="4">BGI-DK2014a</strain>
        <tissue evidence="4">Whole body</tissue>
    </source>
</reference>
<evidence type="ECO:0000313" key="4">
    <source>
        <dbReference type="EMBL" id="KAG5340759.1"/>
    </source>
</evidence>
<feature type="domain" description="Saposin B-type" evidence="3">
    <location>
        <begin position="23"/>
        <end position="105"/>
    </location>
</feature>
<dbReference type="InterPro" id="IPR011001">
    <property type="entry name" value="Saposin-like"/>
</dbReference>
<evidence type="ECO:0000256" key="2">
    <source>
        <dbReference type="ARBA" id="ARBA00023180"/>
    </source>
</evidence>
<comment type="caution">
    <text evidence="4">The sequence shown here is derived from an EMBL/GenBank/DDBJ whole genome shotgun (WGS) entry which is preliminary data.</text>
</comment>
<dbReference type="InterPro" id="IPR051428">
    <property type="entry name" value="Sphingo_Act-Surfact_Prot"/>
</dbReference>